<evidence type="ECO:0000259" key="4">
    <source>
        <dbReference type="Pfam" id="PF18579"/>
    </source>
</evidence>
<dbReference type="Pfam" id="PF18087">
    <property type="entry name" value="RuBisCo_chap_C"/>
    <property type="match status" value="1"/>
</dbReference>
<dbReference type="InterPro" id="IPR040781">
    <property type="entry name" value="Raf1_HTH"/>
</dbReference>
<dbReference type="InterPro" id="IPR041358">
    <property type="entry name" value="Raf1_N"/>
</dbReference>
<evidence type="ECO:0000313" key="6">
    <source>
        <dbReference type="Proteomes" id="UP001497444"/>
    </source>
</evidence>
<feature type="domain" description="Rubisco accumulation factor 1 helix turn helix" evidence="4">
    <location>
        <begin position="144"/>
        <end position="203"/>
    </location>
</feature>
<evidence type="ECO:0000259" key="3">
    <source>
        <dbReference type="Pfam" id="PF18578"/>
    </source>
</evidence>
<name>A0ABP0VWU1_9BRYO</name>
<sequence length="514" mass="55478">MSSCSSFSSSAPIYAGSNKGGLLARNGGGDGDNSSSKMTAARMGCRAHMCIDISSSNFAARYAVFRCLLQRRGTVGLQRRGAVGLQRRGTILQKDSVGKSGSKRESMVRRLVVCALEGKEVYQPFRPPPVSVPASDSLSSATTTEEQLEILRERRGLWHEYAIIIPILSRAGFAPSMIDEATGMTGVEQNMIVVASQVRSSLKASGFDEEKLASFDVGGDQLLYELRILSTQQRKASAEFLLERKLGMKEANELARAVKDFGRRKGVEGWEDFTSAPGDCLAFACYRQSKEYRDEVDKETVLNKALDYAVSAGAKSKLQQALKRISGDNETSSQDEDFTERSHLQVFRLLEGEMAGAQLPMMLPIADATVKSLEEAPLRRTTGKGPFNVLEVDATSWKSWAALPGWAPIASSIAPVGVHFADSSSLPLQSNKTTGISKVTAGEPLLLVVDKGVTELDSDDSLFVVASEGSQELRIKAGSKIAESQVRSLGKVVIALRPAIPAAIPASEDQADWE</sequence>
<dbReference type="Pfam" id="PF18578">
    <property type="entry name" value="Raf1_N"/>
    <property type="match status" value="1"/>
</dbReference>
<reference evidence="5" key="1">
    <citation type="submission" date="2024-02" db="EMBL/GenBank/DDBJ databases">
        <authorList>
            <consortium name="ELIXIR-Norway"/>
            <consortium name="Elixir Norway"/>
        </authorList>
    </citation>
    <scope>NUCLEOTIDE SEQUENCE</scope>
</reference>
<evidence type="ECO:0000313" key="5">
    <source>
        <dbReference type="EMBL" id="CAK9257847.1"/>
    </source>
</evidence>
<dbReference type="EMBL" id="OZ020106">
    <property type="protein sequence ID" value="CAK9257847.1"/>
    <property type="molecule type" value="Genomic_DNA"/>
</dbReference>
<dbReference type="Pfam" id="PF18579">
    <property type="entry name" value="Raf1_HTH"/>
    <property type="match status" value="1"/>
</dbReference>
<keyword evidence="6" id="KW-1185">Reference proteome</keyword>
<dbReference type="InterPro" id="IPR040858">
    <property type="entry name" value="Raf1_C"/>
</dbReference>
<proteinExistence type="predicted"/>
<evidence type="ECO:0000259" key="2">
    <source>
        <dbReference type="Pfam" id="PF18087"/>
    </source>
</evidence>
<dbReference type="InterPro" id="IPR037494">
    <property type="entry name" value="RAF1"/>
</dbReference>
<accession>A0ABP0VWU1</accession>
<dbReference type="Proteomes" id="UP001497444">
    <property type="component" value="Chromosome 11"/>
</dbReference>
<gene>
    <name evidence="5" type="ORF">CSSPJE1EN1_LOCUS3325</name>
</gene>
<dbReference type="PANTHER" id="PTHR35299:SF3">
    <property type="entry name" value="RUBISCO ACCUMULATION FACTOR 1.2, CHLOROPLASTIC"/>
    <property type="match status" value="1"/>
</dbReference>
<keyword evidence="1" id="KW-0143">Chaperone</keyword>
<organism evidence="5 6">
    <name type="scientific">Sphagnum jensenii</name>
    <dbReference type="NCBI Taxonomy" id="128206"/>
    <lineage>
        <taxon>Eukaryota</taxon>
        <taxon>Viridiplantae</taxon>
        <taxon>Streptophyta</taxon>
        <taxon>Embryophyta</taxon>
        <taxon>Bryophyta</taxon>
        <taxon>Sphagnophytina</taxon>
        <taxon>Sphagnopsida</taxon>
        <taxon>Sphagnales</taxon>
        <taxon>Sphagnaceae</taxon>
        <taxon>Sphagnum</taxon>
    </lineage>
</organism>
<feature type="domain" description="Rubisco accumulation factor 1 C-terminal" evidence="2">
    <location>
        <begin position="344"/>
        <end position="498"/>
    </location>
</feature>
<dbReference type="PANTHER" id="PTHR35299">
    <property type="entry name" value="RUBISCO ACCUMULATION FACTOR 1"/>
    <property type="match status" value="1"/>
</dbReference>
<evidence type="ECO:0000256" key="1">
    <source>
        <dbReference type="ARBA" id="ARBA00023186"/>
    </source>
</evidence>
<feature type="domain" description="Rubisco accumulation factor 1 alpha-helical" evidence="3">
    <location>
        <begin position="215"/>
        <end position="322"/>
    </location>
</feature>
<protein>
    <submittedName>
        <fullName evidence="5">Uncharacterized protein</fullName>
    </submittedName>
</protein>